<name>A0A6G0XG76_9STRA</name>
<dbReference type="InterPro" id="IPR027806">
    <property type="entry name" value="HARBI1_dom"/>
</dbReference>
<evidence type="ECO:0000259" key="9">
    <source>
        <dbReference type="Pfam" id="PF13359"/>
    </source>
</evidence>
<dbReference type="GO" id="GO:0016787">
    <property type="term" value="F:hydrolase activity"/>
    <property type="evidence" value="ECO:0007669"/>
    <property type="project" value="UniProtKB-KW"/>
</dbReference>
<keyword evidence="7" id="KW-0539">Nucleus</keyword>
<dbReference type="Pfam" id="PF13359">
    <property type="entry name" value="DDE_Tnp_4"/>
    <property type="match status" value="1"/>
</dbReference>
<proteinExistence type="inferred from homology"/>
<comment type="cofactor">
    <cofactor evidence="1">
        <name>a divalent metal cation</name>
        <dbReference type="ChEBI" id="CHEBI:60240"/>
    </cofactor>
</comment>
<feature type="chain" id="PRO_5026198462" description="DDE Tnp4 domain-containing protein" evidence="8">
    <location>
        <begin position="19"/>
        <end position="330"/>
    </location>
</feature>
<comment type="caution">
    <text evidence="10">The sequence shown here is derived from an EMBL/GenBank/DDBJ whole genome shotgun (WGS) entry which is preliminary data.</text>
</comment>
<dbReference type="InterPro" id="IPR045249">
    <property type="entry name" value="HARBI1-like"/>
</dbReference>
<comment type="subcellular location">
    <subcellularLocation>
        <location evidence="2">Nucleus</location>
    </subcellularLocation>
</comment>
<dbReference type="VEuPathDB" id="FungiDB:AeMF1_021359"/>
<dbReference type="EMBL" id="VJMJ01000066">
    <property type="protein sequence ID" value="KAF0739178.1"/>
    <property type="molecule type" value="Genomic_DNA"/>
</dbReference>
<keyword evidence="5" id="KW-0479">Metal-binding</keyword>
<dbReference type="PANTHER" id="PTHR22930">
    <property type="match status" value="1"/>
</dbReference>
<evidence type="ECO:0000256" key="1">
    <source>
        <dbReference type="ARBA" id="ARBA00001968"/>
    </source>
</evidence>
<dbReference type="GO" id="GO:0005634">
    <property type="term" value="C:nucleus"/>
    <property type="evidence" value="ECO:0007669"/>
    <property type="project" value="UniProtKB-SubCell"/>
</dbReference>
<reference evidence="10 11" key="1">
    <citation type="submission" date="2019-07" db="EMBL/GenBank/DDBJ databases">
        <title>Genomics analysis of Aphanomyces spp. identifies a new class of oomycete effector associated with host adaptation.</title>
        <authorList>
            <person name="Gaulin E."/>
        </authorList>
    </citation>
    <scope>NUCLEOTIDE SEQUENCE [LARGE SCALE GENOMIC DNA]</scope>
    <source>
        <strain evidence="10 11">ATCC 201684</strain>
    </source>
</reference>
<protein>
    <recommendedName>
        <fullName evidence="9">DDE Tnp4 domain-containing protein</fullName>
    </recommendedName>
</protein>
<evidence type="ECO:0000256" key="4">
    <source>
        <dbReference type="ARBA" id="ARBA00022722"/>
    </source>
</evidence>
<organism evidence="10 11">
    <name type="scientific">Aphanomyces euteiches</name>
    <dbReference type="NCBI Taxonomy" id="100861"/>
    <lineage>
        <taxon>Eukaryota</taxon>
        <taxon>Sar</taxon>
        <taxon>Stramenopiles</taxon>
        <taxon>Oomycota</taxon>
        <taxon>Saprolegniomycetes</taxon>
        <taxon>Saprolegniales</taxon>
        <taxon>Verrucalvaceae</taxon>
        <taxon>Aphanomyces</taxon>
    </lineage>
</organism>
<dbReference type="PANTHER" id="PTHR22930:SF85">
    <property type="entry name" value="GH03217P-RELATED"/>
    <property type="match status" value="1"/>
</dbReference>
<evidence type="ECO:0000256" key="3">
    <source>
        <dbReference type="ARBA" id="ARBA00006958"/>
    </source>
</evidence>
<evidence type="ECO:0000256" key="8">
    <source>
        <dbReference type="SAM" id="SignalP"/>
    </source>
</evidence>
<evidence type="ECO:0000256" key="5">
    <source>
        <dbReference type="ARBA" id="ARBA00022723"/>
    </source>
</evidence>
<comment type="similarity">
    <text evidence="3">Belongs to the HARBI1 family.</text>
</comment>
<gene>
    <name evidence="10" type="ORF">Ae201684_005103</name>
</gene>
<dbReference type="Proteomes" id="UP000481153">
    <property type="component" value="Unassembled WGS sequence"/>
</dbReference>
<feature type="domain" description="DDE Tnp4" evidence="9">
    <location>
        <begin position="170"/>
        <end position="320"/>
    </location>
</feature>
<keyword evidence="8" id="KW-0732">Signal</keyword>
<evidence type="ECO:0000256" key="6">
    <source>
        <dbReference type="ARBA" id="ARBA00022801"/>
    </source>
</evidence>
<dbReference type="AlphaFoldDB" id="A0A6G0XG76"/>
<dbReference type="GO" id="GO:0004518">
    <property type="term" value="F:nuclease activity"/>
    <property type="evidence" value="ECO:0007669"/>
    <property type="project" value="UniProtKB-KW"/>
</dbReference>
<keyword evidence="11" id="KW-1185">Reference proteome</keyword>
<keyword evidence="6" id="KW-0378">Hydrolase</keyword>
<evidence type="ECO:0000313" key="11">
    <source>
        <dbReference type="Proteomes" id="UP000481153"/>
    </source>
</evidence>
<sequence>MKTSVILTAAAFAAASIALLDGRANRAPRSNIYSARSDTWQRVKHSKASTGWFKRHLRCSRNVFDKIVSLIETKWSHVNGPVHYKSSFDVCDRVAVALHYLTHADGFDQTAALFGTSKTRAHCYTQEVISILNDYILGSTIALPSSAQDWEDERVNFEAKAGIPNVYGAIDGCLIPIKRFCDFEGWYCRKRFPAFNLQAVVDSKLRFRSYALRSGSQNDKALFKNSTFGKTSHTILPVGGCFLADAGYKLYGHIITPYPIRTSMPDDEAHFNLLHSRTRIVVERAFGLWKNTFRIFKTPLLQSNPAQMAAIITATMVLHNLFIDFDDSGG</sequence>
<keyword evidence="4" id="KW-0540">Nuclease</keyword>
<dbReference type="GO" id="GO:0046872">
    <property type="term" value="F:metal ion binding"/>
    <property type="evidence" value="ECO:0007669"/>
    <property type="project" value="UniProtKB-KW"/>
</dbReference>
<accession>A0A6G0XG76</accession>
<feature type="signal peptide" evidence="8">
    <location>
        <begin position="1"/>
        <end position="18"/>
    </location>
</feature>
<evidence type="ECO:0000313" key="10">
    <source>
        <dbReference type="EMBL" id="KAF0739178.1"/>
    </source>
</evidence>
<evidence type="ECO:0000256" key="7">
    <source>
        <dbReference type="ARBA" id="ARBA00023242"/>
    </source>
</evidence>
<evidence type="ECO:0000256" key="2">
    <source>
        <dbReference type="ARBA" id="ARBA00004123"/>
    </source>
</evidence>